<protein>
    <submittedName>
        <fullName evidence="7">HAMP domain-containing protein</fullName>
    </submittedName>
</protein>
<dbReference type="Pfam" id="PF00672">
    <property type="entry name" value="HAMP"/>
    <property type="match status" value="1"/>
</dbReference>
<evidence type="ECO:0000256" key="3">
    <source>
        <dbReference type="PROSITE-ProRule" id="PRU00284"/>
    </source>
</evidence>
<dbReference type="InterPro" id="IPR004090">
    <property type="entry name" value="Chemotax_Me-accpt_rcpt"/>
</dbReference>
<keyword evidence="8" id="KW-1185">Reference proteome</keyword>
<reference evidence="7" key="1">
    <citation type="submission" date="2021-02" db="EMBL/GenBank/DDBJ databases">
        <title>Skermanella TT6 skin isolate.</title>
        <authorList>
            <person name="Lee K."/>
            <person name="Ganzorig M."/>
        </authorList>
    </citation>
    <scope>NUCLEOTIDE SEQUENCE</scope>
    <source>
        <strain evidence="7">TT6</strain>
    </source>
</reference>
<accession>A0ABX7BCH8</accession>
<dbReference type="SMART" id="SM00304">
    <property type="entry name" value="HAMP"/>
    <property type="match status" value="1"/>
</dbReference>
<dbReference type="PANTHER" id="PTHR32089:SF112">
    <property type="entry name" value="LYSOZYME-LIKE PROTEIN-RELATED"/>
    <property type="match status" value="1"/>
</dbReference>
<dbReference type="PROSITE" id="PS50111">
    <property type="entry name" value="CHEMOTAXIS_TRANSDUC_2"/>
    <property type="match status" value="1"/>
</dbReference>
<dbReference type="Gene3D" id="1.10.287.950">
    <property type="entry name" value="Methyl-accepting chemotaxis protein"/>
    <property type="match status" value="1"/>
</dbReference>
<evidence type="ECO:0000259" key="6">
    <source>
        <dbReference type="PROSITE" id="PS50885"/>
    </source>
</evidence>
<comment type="similarity">
    <text evidence="2">Belongs to the methyl-accepting chemotaxis (MCP) protein family.</text>
</comment>
<evidence type="ECO:0000259" key="5">
    <source>
        <dbReference type="PROSITE" id="PS50111"/>
    </source>
</evidence>
<dbReference type="InterPro" id="IPR003660">
    <property type="entry name" value="HAMP_dom"/>
</dbReference>
<dbReference type="Gene3D" id="6.10.340.10">
    <property type="match status" value="1"/>
</dbReference>
<evidence type="ECO:0000256" key="4">
    <source>
        <dbReference type="SAM" id="Phobius"/>
    </source>
</evidence>
<dbReference type="PROSITE" id="PS50885">
    <property type="entry name" value="HAMP"/>
    <property type="match status" value="1"/>
</dbReference>
<dbReference type="RefSeq" id="WP_201080187.1">
    <property type="nucleotide sequence ID" value="NZ_CP067420.1"/>
</dbReference>
<name>A0ABX7BCH8_9PROT</name>
<feature type="domain" description="Methyl-accepting transducer" evidence="5">
    <location>
        <begin position="304"/>
        <end position="540"/>
    </location>
</feature>
<dbReference type="SMART" id="SM00283">
    <property type="entry name" value="MA"/>
    <property type="match status" value="1"/>
</dbReference>
<evidence type="ECO:0000313" key="7">
    <source>
        <dbReference type="EMBL" id="QQP91849.1"/>
    </source>
</evidence>
<dbReference type="InterPro" id="IPR004089">
    <property type="entry name" value="MCPsignal_dom"/>
</dbReference>
<dbReference type="Proteomes" id="UP000595197">
    <property type="component" value="Chromosome"/>
</dbReference>
<keyword evidence="4" id="KW-0472">Membrane</keyword>
<organism evidence="7 8">
    <name type="scientific">Skermanella cutis</name>
    <dbReference type="NCBI Taxonomy" id="2775420"/>
    <lineage>
        <taxon>Bacteria</taxon>
        <taxon>Pseudomonadati</taxon>
        <taxon>Pseudomonadota</taxon>
        <taxon>Alphaproteobacteria</taxon>
        <taxon>Rhodospirillales</taxon>
        <taxon>Azospirillaceae</taxon>
        <taxon>Skermanella</taxon>
    </lineage>
</organism>
<keyword evidence="4" id="KW-1133">Transmembrane helix</keyword>
<dbReference type="SUPFAM" id="SSF58104">
    <property type="entry name" value="Methyl-accepting chemotaxis protein (MCP) signaling domain"/>
    <property type="match status" value="1"/>
</dbReference>
<feature type="transmembrane region" description="Helical" evidence="4">
    <location>
        <begin position="12"/>
        <end position="38"/>
    </location>
</feature>
<keyword evidence="1 3" id="KW-0807">Transducer</keyword>
<dbReference type="EMBL" id="CP067420">
    <property type="protein sequence ID" value="QQP91849.1"/>
    <property type="molecule type" value="Genomic_DNA"/>
</dbReference>
<dbReference type="PRINTS" id="PR00260">
    <property type="entry name" value="CHEMTRNSDUCR"/>
</dbReference>
<proteinExistence type="inferred from homology"/>
<evidence type="ECO:0000313" key="8">
    <source>
        <dbReference type="Proteomes" id="UP000595197"/>
    </source>
</evidence>
<dbReference type="Pfam" id="PF00015">
    <property type="entry name" value="MCPsignal"/>
    <property type="match status" value="1"/>
</dbReference>
<dbReference type="PANTHER" id="PTHR32089">
    <property type="entry name" value="METHYL-ACCEPTING CHEMOTAXIS PROTEIN MCPB"/>
    <property type="match status" value="1"/>
</dbReference>
<evidence type="ECO:0000256" key="2">
    <source>
        <dbReference type="ARBA" id="ARBA00029447"/>
    </source>
</evidence>
<feature type="domain" description="HAMP" evidence="6">
    <location>
        <begin position="218"/>
        <end position="271"/>
    </location>
</feature>
<evidence type="ECO:0000256" key="1">
    <source>
        <dbReference type="ARBA" id="ARBA00023224"/>
    </source>
</evidence>
<sequence>MAKRPTLSNLPFFFKFALAPGLAVCLMMVVATVGYTGLGRLVGDLRTMVEANLRGGIDLATVSGRIDRVNGHLYQAVVAKAAQGNDARIPERLTAIREELDSIIRDLGTWRDRYAQPQERGKLDEAIEGLGTYREMIDVVESMLEFDFRGVVKLIGPLEENYRKLNVLIAGIIDSGVENARLQADQSATAADLMKFVFLGSTLIAAVAVAGFSWGIGRSTTGSIERIAAVTRRLADGKRDVDIAALSRSDELGAIVESLAVFRDNGIKLDQSWEAQRHEHEQRERRAQAMEQLVLSLDGEISRTLNQVSAATVTLEKAAESLSAVAQQTEHQADSVAGAASQASANVDTVAATAERLSLAIVEIDRQVGESTRVSGQAVTSAQRANDLVTGMDDTTRKIGEVVKLITSIAAKTNLLALNATIEAARAGEAGRGFAVVAHEVKDLANQTAHATGEITAQIAAVQDATRLGAEAIREITSIIGRMNEIGGIIAGAVRDQSGATHEIVDSALQAADGTRTVSRSIEGVRDGAGETGKAAEDVNGAVGTLSSQASDLRTMIDRFLADIRSVNASQGRD</sequence>
<gene>
    <name evidence="7" type="ORF">IGS68_11855</name>
</gene>
<keyword evidence="4" id="KW-0812">Transmembrane</keyword>
<feature type="transmembrane region" description="Helical" evidence="4">
    <location>
        <begin position="196"/>
        <end position="216"/>
    </location>
</feature>